<sequence>MPKSSAAPPPQLPAILCHHVSQVLFIDGERVTEVDISEPRHAVLTGVDEISKEQNLVDRLDMLYDIRSTFHETNS</sequence>
<dbReference type="Proteomes" id="UP000838756">
    <property type="component" value="Unassembled WGS sequence"/>
</dbReference>
<dbReference type="AlphaFoldDB" id="A0A8S4SMK1"/>
<accession>A0A8S4SMK1</accession>
<dbReference type="EMBL" id="CAKXAJ010026482">
    <property type="protein sequence ID" value="CAH2268877.1"/>
    <property type="molecule type" value="Genomic_DNA"/>
</dbReference>
<reference evidence="1" key="1">
    <citation type="submission" date="2022-03" db="EMBL/GenBank/DDBJ databases">
        <authorList>
            <person name="Lindestad O."/>
        </authorList>
    </citation>
    <scope>NUCLEOTIDE SEQUENCE</scope>
</reference>
<proteinExistence type="predicted"/>
<evidence type="ECO:0000313" key="2">
    <source>
        <dbReference type="Proteomes" id="UP000838756"/>
    </source>
</evidence>
<organism evidence="1 2">
    <name type="scientific">Pararge aegeria aegeria</name>
    <dbReference type="NCBI Taxonomy" id="348720"/>
    <lineage>
        <taxon>Eukaryota</taxon>
        <taxon>Metazoa</taxon>
        <taxon>Ecdysozoa</taxon>
        <taxon>Arthropoda</taxon>
        <taxon>Hexapoda</taxon>
        <taxon>Insecta</taxon>
        <taxon>Pterygota</taxon>
        <taxon>Neoptera</taxon>
        <taxon>Endopterygota</taxon>
        <taxon>Lepidoptera</taxon>
        <taxon>Glossata</taxon>
        <taxon>Ditrysia</taxon>
        <taxon>Papilionoidea</taxon>
        <taxon>Nymphalidae</taxon>
        <taxon>Satyrinae</taxon>
        <taxon>Satyrini</taxon>
        <taxon>Parargina</taxon>
        <taxon>Pararge</taxon>
    </lineage>
</organism>
<comment type="caution">
    <text evidence="1">The sequence shown here is derived from an EMBL/GenBank/DDBJ whole genome shotgun (WGS) entry which is preliminary data.</text>
</comment>
<name>A0A8S4SMK1_9NEOP</name>
<keyword evidence="2" id="KW-1185">Reference proteome</keyword>
<gene>
    <name evidence="1" type="primary">jg21148</name>
    <name evidence="1" type="ORF">PAEG_LOCUS27182</name>
</gene>
<protein>
    <submittedName>
        <fullName evidence="1">Jg21148 protein</fullName>
    </submittedName>
</protein>
<evidence type="ECO:0000313" key="1">
    <source>
        <dbReference type="EMBL" id="CAH2268877.1"/>
    </source>
</evidence>